<proteinExistence type="predicted"/>
<protein>
    <submittedName>
        <fullName evidence="2">Long-chain fatty acid--CoA ligase</fullName>
    </submittedName>
</protein>
<evidence type="ECO:0000256" key="1">
    <source>
        <dbReference type="SAM" id="MobiDB-lite"/>
    </source>
</evidence>
<dbReference type="Proteomes" id="UP000820669">
    <property type="component" value="Unassembled WGS sequence"/>
</dbReference>
<reference evidence="2 3" key="1">
    <citation type="submission" date="2020-04" db="EMBL/GenBank/DDBJ databases">
        <authorList>
            <person name="Klaysubun C."/>
            <person name="Duangmal K."/>
            <person name="Lipun K."/>
        </authorList>
    </citation>
    <scope>NUCLEOTIDE SEQUENCE [LARGE SCALE GENOMIC DNA]</scope>
    <source>
        <strain evidence="2 3">K10HN5</strain>
    </source>
</reference>
<sequence>MFERAPGDVAEISRAEMDARASRTAGALVGRGIGPGDRFNVHLTNRPAFYDLWFAAATIVGVDEPWGRPDDHAGATPVSPTDTLGCGSSTSAGATWPPASPLSCWWAASRGGP</sequence>
<evidence type="ECO:0000313" key="2">
    <source>
        <dbReference type="EMBL" id="NMH98170.1"/>
    </source>
</evidence>
<dbReference type="EMBL" id="JAAXLA010000019">
    <property type="protein sequence ID" value="NMH98170.1"/>
    <property type="molecule type" value="Genomic_DNA"/>
</dbReference>
<evidence type="ECO:0000313" key="3">
    <source>
        <dbReference type="Proteomes" id="UP000820669"/>
    </source>
</evidence>
<name>A0ABX1S9C8_9PSEU</name>
<dbReference type="SUPFAM" id="SSF56801">
    <property type="entry name" value="Acetyl-CoA synthetase-like"/>
    <property type="match status" value="1"/>
</dbReference>
<dbReference type="GO" id="GO:0016874">
    <property type="term" value="F:ligase activity"/>
    <property type="evidence" value="ECO:0007669"/>
    <property type="project" value="UniProtKB-KW"/>
</dbReference>
<feature type="compositionally biased region" description="Polar residues" evidence="1">
    <location>
        <begin position="78"/>
        <end position="93"/>
    </location>
</feature>
<comment type="caution">
    <text evidence="2">The sequence shown here is derived from an EMBL/GenBank/DDBJ whole genome shotgun (WGS) entry which is preliminary data.</text>
</comment>
<keyword evidence="2" id="KW-0436">Ligase</keyword>
<gene>
    <name evidence="2" type="ORF">HF526_12725</name>
</gene>
<keyword evidence="3" id="KW-1185">Reference proteome</keyword>
<organism evidence="2 3">
    <name type="scientific">Pseudonocardia acidicola</name>
    <dbReference type="NCBI Taxonomy" id="2724939"/>
    <lineage>
        <taxon>Bacteria</taxon>
        <taxon>Bacillati</taxon>
        <taxon>Actinomycetota</taxon>
        <taxon>Actinomycetes</taxon>
        <taxon>Pseudonocardiales</taxon>
        <taxon>Pseudonocardiaceae</taxon>
        <taxon>Pseudonocardia</taxon>
    </lineage>
</organism>
<dbReference type="Gene3D" id="3.40.50.980">
    <property type="match status" value="1"/>
</dbReference>
<feature type="region of interest" description="Disordered" evidence="1">
    <location>
        <begin position="68"/>
        <end position="102"/>
    </location>
</feature>
<accession>A0ABX1S9C8</accession>